<evidence type="ECO:0000256" key="5">
    <source>
        <dbReference type="PROSITE-ProRule" id="PRU00309"/>
    </source>
</evidence>
<keyword evidence="2 5" id="KW-0863">Zinc-finger</keyword>
<keyword evidence="1" id="KW-0479">Metal-binding</keyword>
<keyword evidence="9" id="KW-1185">Reference proteome</keyword>
<dbReference type="Proteomes" id="UP001432027">
    <property type="component" value="Unassembled WGS sequence"/>
</dbReference>
<comment type="caution">
    <text evidence="8">The sequence shown here is derived from an EMBL/GenBank/DDBJ whole genome shotgun (WGS) entry which is preliminary data.</text>
</comment>
<dbReference type="GO" id="GO:0003677">
    <property type="term" value="F:DNA binding"/>
    <property type="evidence" value="ECO:0007669"/>
    <property type="project" value="UniProtKB-UniRule"/>
</dbReference>
<protein>
    <recommendedName>
        <fullName evidence="7">THAP-type domain-containing protein</fullName>
    </recommendedName>
</protein>
<dbReference type="SUPFAM" id="SSF57716">
    <property type="entry name" value="Glucocorticoid receptor-like (DNA-binding domain)"/>
    <property type="match status" value="1"/>
</dbReference>
<proteinExistence type="predicted"/>
<feature type="non-terminal residue" evidence="8">
    <location>
        <position position="367"/>
    </location>
</feature>
<dbReference type="PANTHER" id="PTHR46927:SF3">
    <property type="entry name" value="THAP-TYPE DOMAIN-CONTAINING PROTEIN"/>
    <property type="match status" value="1"/>
</dbReference>
<evidence type="ECO:0000256" key="3">
    <source>
        <dbReference type="ARBA" id="ARBA00022833"/>
    </source>
</evidence>
<dbReference type="AlphaFoldDB" id="A0AAV5S954"/>
<keyword evidence="3" id="KW-0862">Zinc</keyword>
<evidence type="ECO:0000256" key="4">
    <source>
        <dbReference type="ARBA" id="ARBA00023125"/>
    </source>
</evidence>
<feature type="domain" description="THAP-type" evidence="7">
    <location>
        <begin position="6"/>
        <end position="90"/>
    </location>
</feature>
<feature type="non-terminal residue" evidence="8">
    <location>
        <position position="1"/>
    </location>
</feature>
<sequence>ISRSGMPICIACGYSHHDRRDFHQFTSRENLRDEWLAAITQDDAAKASLDSYLRNSSSRHFICTAHFSPDSYDETPHYRALKRDAVPISIRQMDPEVKMENDANEEAHPSSSDRMRGVVQQAADLLHILMRSDADPEELRIATESLGNERYSALEWETKMEDPIQNLALGLAESMESGMNWLMEREKKQQNATAVKIECDVKMESEQSEISHLIDASKAIKDEDRTIKSELKEEIEDNEFSLMVNSTSTVYNHLTENEIKKEEPSSYPGDDDSIVTVQKQAQANDPAAHIKDEVDGIANPNGQVKIEEEDWDHPVEANGAIIDTIFESKQSTASIKRKGEVIAIPAKRPRKSPINEDTEEKEGISNN</sequence>
<evidence type="ECO:0000259" key="7">
    <source>
        <dbReference type="PROSITE" id="PS50950"/>
    </source>
</evidence>
<dbReference type="InterPro" id="IPR052224">
    <property type="entry name" value="THAP_domain_protein"/>
</dbReference>
<accession>A0AAV5S954</accession>
<evidence type="ECO:0000313" key="9">
    <source>
        <dbReference type="Proteomes" id="UP001432027"/>
    </source>
</evidence>
<reference evidence="8" key="1">
    <citation type="submission" date="2023-10" db="EMBL/GenBank/DDBJ databases">
        <title>Genome assembly of Pristionchus species.</title>
        <authorList>
            <person name="Yoshida K."/>
            <person name="Sommer R.J."/>
        </authorList>
    </citation>
    <scope>NUCLEOTIDE SEQUENCE</scope>
    <source>
        <strain evidence="8">RS0144</strain>
    </source>
</reference>
<dbReference type="InterPro" id="IPR006612">
    <property type="entry name" value="THAP_Znf"/>
</dbReference>
<evidence type="ECO:0000313" key="8">
    <source>
        <dbReference type="EMBL" id="GMS79662.1"/>
    </source>
</evidence>
<evidence type="ECO:0000256" key="6">
    <source>
        <dbReference type="SAM" id="MobiDB-lite"/>
    </source>
</evidence>
<gene>
    <name evidence="8" type="ORF">PENTCL1PPCAC_1837</name>
</gene>
<dbReference type="EMBL" id="BTSX01000001">
    <property type="protein sequence ID" value="GMS79662.1"/>
    <property type="molecule type" value="Genomic_DNA"/>
</dbReference>
<dbReference type="PANTHER" id="PTHR46927">
    <property type="entry name" value="AGAP005574-PA"/>
    <property type="match status" value="1"/>
</dbReference>
<name>A0AAV5S954_9BILA</name>
<evidence type="ECO:0000256" key="1">
    <source>
        <dbReference type="ARBA" id="ARBA00022723"/>
    </source>
</evidence>
<dbReference type="GO" id="GO:0008270">
    <property type="term" value="F:zinc ion binding"/>
    <property type="evidence" value="ECO:0007669"/>
    <property type="project" value="UniProtKB-KW"/>
</dbReference>
<feature type="region of interest" description="Disordered" evidence="6">
    <location>
        <begin position="344"/>
        <end position="367"/>
    </location>
</feature>
<evidence type="ECO:0000256" key="2">
    <source>
        <dbReference type="ARBA" id="ARBA00022771"/>
    </source>
</evidence>
<keyword evidence="4 5" id="KW-0238">DNA-binding</keyword>
<dbReference type="Pfam" id="PF05485">
    <property type="entry name" value="THAP"/>
    <property type="match status" value="1"/>
</dbReference>
<dbReference type="SMART" id="SM00980">
    <property type="entry name" value="THAP"/>
    <property type="match status" value="1"/>
</dbReference>
<organism evidence="8 9">
    <name type="scientific">Pristionchus entomophagus</name>
    <dbReference type="NCBI Taxonomy" id="358040"/>
    <lineage>
        <taxon>Eukaryota</taxon>
        <taxon>Metazoa</taxon>
        <taxon>Ecdysozoa</taxon>
        <taxon>Nematoda</taxon>
        <taxon>Chromadorea</taxon>
        <taxon>Rhabditida</taxon>
        <taxon>Rhabditina</taxon>
        <taxon>Diplogasteromorpha</taxon>
        <taxon>Diplogasteroidea</taxon>
        <taxon>Neodiplogasteridae</taxon>
        <taxon>Pristionchus</taxon>
    </lineage>
</organism>
<dbReference type="PROSITE" id="PS50950">
    <property type="entry name" value="ZF_THAP"/>
    <property type="match status" value="1"/>
</dbReference>